<dbReference type="GO" id="GO:0061630">
    <property type="term" value="F:ubiquitin protein ligase activity"/>
    <property type="evidence" value="ECO:0007669"/>
    <property type="project" value="UniProtKB-EC"/>
</dbReference>
<dbReference type="Gramene" id="PRQ19277">
    <property type="protein sequence ID" value="PRQ19277"/>
    <property type="gene ID" value="RchiOBHm_Chr7g0215451"/>
</dbReference>
<comment type="caution">
    <text evidence="8">The sequence shown here is derived from an EMBL/GenBank/DDBJ whole genome shotgun (WGS) entry which is preliminary data.</text>
</comment>
<dbReference type="Pfam" id="PF13639">
    <property type="entry name" value="zf-RING_2"/>
    <property type="match status" value="1"/>
</dbReference>
<evidence type="ECO:0000256" key="5">
    <source>
        <dbReference type="ARBA" id="ARBA00022833"/>
    </source>
</evidence>
<dbReference type="InterPro" id="IPR001841">
    <property type="entry name" value="Znf_RING"/>
</dbReference>
<name>A0A2P6PBH4_ROSCH</name>
<dbReference type="GO" id="GO:0016567">
    <property type="term" value="P:protein ubiquitination"/>
    <property type="evidence" value="ECO:0007669"/>
    <property type="project" value="TreeGrafter"/>
</dbReference>
<dbReference type="AlphaFoldDB" id="A0A2P6PBH4"/>
<dbReference type="InterPro" id="IPR013083">
    <property type="entry name" value="Znf_RING/FYVE/PHD"/>
</dbReference>
<evidence type="ECO:0000256" key="1">
    <source>
        <dbReference type="ARBA" id="ARBA00000900"/>
    </source>
</evidence>
<dbReference type="GO" id="GO:0008270">
    <property type="term" value="F:zinc ion binding"/>
    <property type="evidence" value="ECO:0007669"/>
    <property type="project" value="UniProtKB-KW"/>
</dbReference>
<evidence type="ECO:0000256" key="3">
    <source>
        <dbReference type="ARBA" id="ARBA00022723"/>
    </source>
</evidence>
<evidence type="ECO:0000313" key="9">
    <source>
        <dbReference type="Proteomes" id="UP000238479"/>
    </source>
</evidence>
<evidence type="ECO:0000256" key="6">
    <source>
        <dbReference type="PROSITE-ProRule" id="PRU00175"/>
    </source>
</evidence>
<dbReference type="Proteomes" id="UP000238479">
    <property type="component" value="Chromosome 7"/>
</dbReference>
<evidence type="ECO:0000313" key="8">
    <source>
        <dbReference type="EMBL" id="PRQ19277.1"/>
    </source>
</evidence>
<dbReference type="EMBL" id="PDCK01000045">
    <property type="protein sequence ID" value="PRQ19277.1"/>
    <property type="molecule type" value="Genomic_DNA"/>
</dbReference>
<dbReference type="PANTHER" id="PTHR15710:SF229">
    <property type="entry name" value="E3 UBIQUITIN-PROTEIN LIGASE RNF181-LIKE"/>
    <property type="match status" value="1"/>
</dbReference>
<dbReference type="GO" id="GO:0005737">
    <property type="term" value="C:cytoplasm"/>
    <property type="evidence" value="ECO:0007669"/>
    <property type="project" value="TreeGrafter"/>
</dbReference>
<dbReference type="EC" id="2.3.2.27" evidence="2"/>
<keyword evidence="4 6" id="KW-0863">Zinc-finger</keyword>
<reference evidence="8 9" key="1">
    <citation type="journal article" date="2018" name="Nat. Genet.">
        <title>The Rosa genome provides new insights in the design of modern roses.</title>
        <authorList>
            <person name="Bendahmane M."/>
        </authorList>
    </citation>
    <scope>NUCLEOTIDE SEQUENCE [LARGE SCALE GENOMIC DNA]</scope>
    <source>
        <strain evidence="9">cv. Old Blush</strain>
    </source>
</reference>
<keyword evidence="3" id="KW-0479">Metal-binding</keyword>
<comment type="catalytic activity">
    <reaction evidence="1">
        <text>S-ubiquitinyl-[E2 ubiquitin-conjugating enzyme]-L-cysteine + [acceptor protein]-L-lysine = [E2 ubiquitin-conjugating enzyme]-L-cysteine + N(6)-ubiquitinyl-[acceptor protein]-L-lysine.</text>
        <dbReference type="EC" id="2.3.2.27"/>
    </reaction>
</comment>
<sequence>MSMARKPESAVMIWFQNISKRRAKYGAWRAEQLENVRLDRSCPICMEDFDFDDGLIATRLPRLHIFHLHCILRWLETNYKCPLCRYPLPHY</sequence>
<evidence type="ECO:0000256" key="2">
    <source>
        <dbReference type="ARBA" id="ARBA00012483"/>
    </source>
</evidence>
<gene>
    <name evidence="8" type="ORF">RchiOBHm_Chr7g0215451</name>
</gene>
<accession>A0A2P6PBH4</accession>
<dbReference type="SUPFAM" id="SSF57850">
    <property type="entry name" value="RING/U-box"/>
    <property type="match status" value="1"/>
</dbReference>
<keyword evidence="9" id="KW-1185">Reference proteome</keyword>
<evidence type="ECO:0000256" key="4">
    <source>
        <dbReference type="ARBA" id="ARBA00022771"/>
    </source>
</evidence>
<dbReference type="PANTHER" id="PTHR15710">
    <property type="entry name" value="E3 UBIQUITIN-PROTEIN LIGASE PRAJA"/>
    <property type="match status" value="1"/>
</dbReference>
<dbReference type="SMART" id="SM00184">
    <property type="entry name" value="RING"/>
    <property type="match status" value="1"/>
</dbReference>
<feature type="domain" description="RING-type" evidence="7">
    <location>
        <begin position="42"/>
        <end position="85"/>
    </location>
</feature>
<dbReference type="PROSITE" id="PS50089">
    <property type="entry name" value="ZF_RING_2"/>
    <property type="match status" value="1"/>
</dbReference>
<organism evidence="8 9">
    <name type="scientific">Rosa chinensis</name>
    <name type="common">China rose</name>
    <dbReference type="NCBI Taxonomy" id="74649"/>
    <lineage>
        <taxon>Eukaryota</taxon>
        <taxon>Viridiplantae</taxon>
        <taxon>Streptophyta</taxon>
        <taxon>Embryophyta</taxon>
        <taxon>Tracheophyta</taxon>
        <taxon>Spermatophyta</taxon>
        <taxon>Magnoliopsida</taxon>
        <taxon>eudicotyledons</taxon>
        <taxon>Gunneridae</taxon>
        <taxon>Pentapetalae</taxon>
        <taxon>rosids</taxon>
        <taxon>fabids</taxon>
        <taxon>Rosales</taxon>
        <taxon>Rosaceae</taxon>
        <taxon>Rosoideae</taxon>
        <taxon>Rosoideae incertae sedis</taxon>
        <taxon>Rosa</taxon>
    </lineage>
</organism>
<dbReference type="Gene3D" id="3.30.40.10">
    <property type="entry name" value="Zinc/RING finger domain, C3HC4 (zinc finger)"/>
    <property type="match status" value="1"/>
</dbReference>
<proteinExistence type="predicted"/>
<keyword evidence="5" id="KW-0862">Zinc</keyword>
<evidence type="ECO:0000259" key="7">
    <source>
        <dbReference type="PROSITE" id="PS50089"/>
    </source>
</evidence>
<protein>
    <recommendedName>
        <fullName evidence="2">RING-type E3 ubiquitin transferase</fullName>
        <ecNumber evidence="2">2.3.2.27</ecNumber>
    </recommendedName>
</protein>